<dbReference type="SUPFAM" id="SSF111369">
    <property type="entry name" value="HlyD-like secretion proteins"/>
    <property type="match status" value="1"/>
</dbReference>
<feature type="domain" description="CusB-like beta-barrel" evidence="4">
    <location>
        <begin position="212"/>
        <end position="287"/>
    </location>
</feature>
<dbReference type="NCBIfam" id="TIGR01730">
    <property type="entry name" value="RND_mfp"/>
    <property type="match status" value="1"/>
</dbReference>
<dbReference type="Pfam" id="PF25954">
    <property type="entry name" value="Beta-barrel_RND_2"/>
    <property type="match status" value="1"/>
</dbReference>
<accession>A0A502E8Y6</accession>
<dbReference type="InterPro" id="IPR058792">
    <property type="entry name" value="Beta-barrel_RND_2"/>
</dbReference>
<dbReference type="STRING" id="29533.SAMN05444387_4696"/>
<dbReference type="InterPro" id="IPR058647">
    <property type="entry name" value="BSH_CzcB-like"/>
</dbReference>
<evidence type="ECO:0000256" key="2">
    <source>
        <dbReference type="ARBA" id="ARBA00022448"/>
    </source>
</evidence>
<dbReference type="InterPro" id="IPR006143">
    <property type="entry name" value="RND_pump_MFP"/>
</dbReference>
<dbReference type="GO" id="GO:0015679">
    <property type="term" value="P:plasma membrane copper ion transport"/>
    <property type="evidence" value="ECO:0007669"/>
    <property type="project" value="TreeGrafter"/>
</dbReference>
<dbReference type="InterPro" id="IPR058627">
    <property type="entry name" value="MdtA-like_C"/>
</dbReference>
<feature type="domain" description="Multidrug resistance protein MdtA-like C-terminal permuted SH3" evidence="5">
    <location>
        <begin position="295"/>
        <end position="350"/>
    </location>
</feature>
<protein>
    <submittedName>
        <fullName evidence="7">Efflux RND transporter periplasmic adaptor subunit</fullName>
    </submittedName>
</protein>
<feature type="coiled-coil region" evidence="3">
    <location>
        <begin position="143"/>
        <end position="170"/>
    </location>
</feature>
<evidence type="ECO:0000259" key="5">
    <source>
        <dbReference type="Pfam" id="PF25967"/>
    </source>
</evidence>
<keyword evidence="2" id="KW-0813">Transport</keyword>
<sequence>MKHKLIIAIAIVSLSFVSCKKEVENPDTNASFALSDAMLKTTTMAEAQNQPVKNQLSFYGKITADNNKAIDVYPLVGGSVIKVNVELGDYVNKGQVLATIRSTDIADFEKQAIDAKSDLLVAKNSLKVAQELFDGKLNSESDVLQAKSEVNKAQSQLNKIQETYKIYNIKAGSIYEVTAPISGFIIQKSINQDMLLRNDRSENIFDIAEISEVWAMANINEMDINKVKLGIDADVTTLSYPDKVFKGKVDKIFNVIDPETKAMQARIKLKNPGYMLKPDMNASIKLSFNEDKSMIAIPSKAIVFDKSKNFVMVFKDRHNIETRQVEVYRVVGDTTYISTGLKENEKVITNNQLFIYRALND</sequence>
<reference evidence="7 8" key="1">
    <citation type="journal article" date="2019" name="Environ. Microbiol.">
        <title>Species interactions and distinct microbial communities in high Arctic permafrost affected cryosols are associated with the CH4 and CO2 gas fluxes.</title>
        <authorList>
            <person name="Altshuler I."/>
            <person name="Hamel J."/>
            <person name="Turney S."/>
            <person name="Magnuson E."/>
            <person name="Levesque R."/>
            <person name="Greer C."/>
            <person name="Whyte L.G."/>
        </authorList>
    </citation>
    <scope>NUCLEOTIDE SEQUENCE [LARGE SCALE GENOMIC DNA]</scope>
    <source>
        <strain evidence="7 8">42</strain>
    </source>
</reference>
<evidence type="ECO:0000256" key="3">
    <source>
        <dbReference type="SAM" id="Coils"/>
    </source>
</evidence>
<evidence type="ECO:0000256" key="1">
    <source>
        <dbReference type="ARBA" id="ARBA00009477"/>
    </source>
</evidence>
<evidence type="ECO:0000259" key="4">
    <source>
        <dbReference type="Pfam" id="PF25954"/>
    </source>
</evidence>
<dbReference type="Proteomes" id="UP000319700">
    <property type="component" value="Unassembled WGS sequence"/>
</dbReference>
<name>A0A502E8Y6_9FLAO</name>
<dbReference type="Pfam" id="PF25973">
    <property type="entry name" value="BSH_CzcB"/>
    <property type="match status" value="1"/>
</dbReference>
<dbReference type="PANTHER" id="PTHR30097">
    <property type="entry name" value="CATION EFFLUX SYSTEM PROTEIN CUSB"/>
    <property type="match status" value="1"/>
</dbReference>
<keyword evidence="3" id="KW-0175">Coiled coil</keyword>
<gene>
    <name evidence="7" type="ORF">EAH81_23235</name>
</gene>
<dbReference type="GO" id="GO:0060003">
    <property type="term" value="P:copper ion export"/>
    <property type="evidence" value="ECO:0007669"/>
    <property type="project" value="TreeGrafter"/>
</dbReference>
<dbReference type="GO" id="GO:0030313">
    <property type="term" value="C:cell envelope"/>
    <property type="evidence" value="ECO:0007669"/>
    <property type="project" value="TreeGrafter"/>
</dbReference>
<dbReference type="FunFam" id="2.40.30.170:FF:000010">
    <property type="entry name" value="Efflux RND transporter periplasmic adaptor subunit"/>
    <property type="match status" value="1"/>
</dbReference>
<dbReference type="GO" id="GO:0022857">
    <property type="term" value="F:transmembrane transporter activity"/>
    <property type="evidence" value="ECO:0007669"/>
    <property type="project" value="InterPro"/>
</dbReference>
<proteinExistence type="inferred from homology"/>
<dbReference type="InterPro" id="IPR051909">
    <property type="entry name" value="MFP_Cation_Efflux"/>
</dbReference>
<keyword evidence="8" id="KW-1185">Reference proteome</keyword>
<comment type="caution">
    <text evidence="7">The sequence shown here is derived from an EMBL/GenBank/DDBJ whole genome shotgun (WGS) entry which is preliminary data.</text>
</comment>
<dbReference type="OrthoDB" id="9806939at2"/>
<dbReference type="EMBL" id="RCZH01000020">
    <property type="protein sequence ID" value="TPG33867.1"/>
    <property type="molecule type" value="Genomic_DNA"/>
</dbReference>
<evidence type="ECO:0000313" key="8">
    <source>
        <dbReference type="Proteomes" id="UP000319700"/>
    </source>
</evidence>
<dbReference type="Gene3D" id="2.40.420.20">
    <property type="match status" value="1"/>
</dbReference>
<feature type="domain" description="CzcB-like barrel-sandwich hybrid" evidence="6">
    <location>
        <begin position="70"/>
        <end position="208"/>
    </location>
</feature>
<dbReference type="GO" id="GO:0016020">
    <property type="term" value="C:membrane"/>
    <property type="evidence" value="ECO:0007669"/>
    <property type="project" value="InterPro"/>
</dbReference>
<comment type="similarity">
    <text evidence="1">Belongs to the membrane fusion protein (MFP) (TC 8.A.1) family.</text>
</comment>
<dbReference type="Gene3D" id="2.40.50.100">
    <property type="match status" value="1"/>
</dbReference>
<dbReference type="Gene3D" id="2.40.30.170">
    <property type="match status" value="1"/>
</dbReference>
<organism evidence="7 8">
    <name type="scientific">Flavobacterium pectinovorum</name>
    <dbReference type="NCBI Taxonomy" id="29533"/>
    <lineage>
        <taxon>Bacteria</taxon>
        <taxon>Pseudomonadati</taxon>
        <taxon>Bacteroidota</taxon>
        <taxon>Flavobacteriia</taxon>
        <taxon>Flavobacteriales</taxon>
        <taxon>Flavobacteriaceae</taxon>
        <taxon>Flavobacterium</taxon>
    </lineage>
</organism>
<dbReference type="PROSITE" id="PS51257">
    <property type="entry name" value="PROKAR_LIPOPROTEIN"/>
    <property type="match status" value="1"/>
</dbReference>
<dbReference type="AlphaFoldDB" id="A0A502E8Y6"/>
<dbReference type="RefSeq" id="WP_140511320.1">
    <property type="nucleotide sequence ID" value="NZ_RCZH01000020.1"/>
</dbReference>
<dbReference type="Pfam" id="PF25967">
    <property type="entry name" value="RND-MFP_C"/>
    <property type="match status" value="1"/>
</dbReference>
<evidence type="ECO:0000259" key="6">
    <source>
        <dbReference type="Pfam" id="PF25973"/>
    </source>
</evidence>
<dbReference type="PANTHER" id="PTHR30097:SF4">
    <property type="entry name" value="SLR6042 PROTEIN"/>
    <property type="match status" value="1"/>
</dbReference>
<evidence type="ECO:0000313" key="7">
    <source>
        <dbReference type="EMBL" id="TPG33867.1"/>
    </source>
</evidence>